<dbReference type="Gene3D" id="1.20.58.80">
    <property type="entry name" value="Phosphotransferase system, lactose/cellobiose-type IIA subunit"/>
    <property type="match status" value="1"/>
</dbReference>
<dbReference type="InterPro" id="IPR038113">
    <property type="entry name" value="MITD1_C_sf"/>
</dbReference>
<dbReference type="CDD" id="cd02685">
    <property type="entry name" value="MIT_C"/>
    <property type="match status" value="1"/>
</dbReference>
<keyword evidence="3" id="KW-1185">Reference proteome</keyword>
<sequence>MESTAASILTRAVAKDKQEHYTEALILYQEGLQILFNSISETKDVNKKKYFREKAEEYMKRAEGIKKLIHEKKSLGQYREQMRIEAGSIGHGYASLFGRFLDDRVTHIHIEDPYIRAYHQCLNLVRLCELGVQKCPTLSRVSLLTTKDPDDYKNQENRLDELKKSLAIKLIKFDVTYSGTLHDRKIVLSNGWVVKIGRGLDYFKAPEGKFVLGVCDLELRVCLETTVDIFHTSHIREIP</sequence>
<protein>
    <recommendedName>
        <fullName evidence="1">MIT domain-containing protein</fullName>
    </recommendedName>
</protein>
<dbReference type="InterPro" id="IPR036181">
    <property type="entry name" value="MIT_dom_sf"/>
</dbReference>
<evidence type="ECO:0000259" key="1">
    <source>
        <dbReference type="SMART" id="SM00745"/>
    </source>
</evidence>
<dbReference type="SMART" id="SM00745">
    <property type="entry name" value="MIT"/>
    <property type="match status" value="1"/>
</dbReference>
<dbReference type="InterPro" id="IPR032341">
    <property type="entry name" value="MITD1_C"/>
</dbReference>
<evidence type="ECO:0000313" key="3">
    <source>
        <dbReference type="Proteomes" id="UP000639338"/>
    </source>
</evidence>
<feature type="domain" description="MIT" evidence="1">
    <location>
        <begin position="2"/>
        <end position="73"/>
    </location>
</feature>
<dbReference type="Pfam" id="PF04212">
    <property type="entry name" value="MIT"/>
    <property type="match status" value="1"/>
</dbReference>
<proteinExistence type="predicted"/>
<reference evidence="2 3" key="1">
    <citation type="submission" date="2020-08" db="EMBL/GenBank/DDBJ databases">
        <title>Aphidius gifuensis genome sequencing and assembly.</title>
        <authorList>
            <person name="Du Z."/>
        </authorList>
    </citation>
    <scope>NUCLEOTIDE SEQUENCE [LARGE SCALE GENOMIC DNA]</scope>
    <source>
        <strain evidence="2">YNYX2018</strain>
        <tissue evidence="2">Adults</tissue>
    </source>
</reference>
<dbReference type="PANTHER" id="PTHR21222:SF1">
    <property type="entry name" value="MIT DOMAIN-CONTAINING PROTEIN 1"/>
    <property type="match status" value="1"/>
</dbReference>
<comment type="caution">
    <text evidence="2">The sequence shown here is derived from an EMBL/GenBank/DDBJ whole genome shotgun (WGS) entry which is preliminary data.</text>
</comment>
<organism evidence="2 3">
    <name type="scientific">Aphidius gifuensis</name>
    <name type="common">Parasitoid wasp</name>
    <dbReference type="NCBI Taxonomy" id="684658"/>
    <lineage>
        <taxon>Eukaryota</taxon>
        <taxon>Metazoa</taxon>
        <taxon>Ecdysozoa</taxon>
        <taxon>Arthropoda</taxon>
        <taxon>Hexapoda</taxon>
        <taxon>Insecta</taxon>
        <taxon>Pterygota</taxon>
        <taxon>Neoptera</taxon>
        <taxon>Endopterygota</taxon>
        <taxon>Hymenoptera</taxon>
        <taxon>Apocrita</taxon>
        <taxon>Ichneumonoidea</taxon>
        <taxon>Braconidae</taxon>
        <taxon>Aphidiinae</taxon>
        <taxon>Aphidius</taxon>
    </lineage>
</organism>
<evidence type="ECO:0000313" key="2">
    <source>
        <dbReference type="EMBL" id="KAF7996527.1"/>
    </source>
</evidence>
<gene>
    <name evidence="2" type="ORF">HCN44_002159</name>
</gene>
<dbReference type="PANTHER" id="PTHR21222">
    <property type="entry name" value="MIT DOMAIN-CONTAINING PROTEIN 1"/>
    <property type="match status" value="1"/>
</dbReference>
<dbReference type="OrthoDB" id="19553at2759"/>
<dbReference type="EMBL" id="JACMRX010000001">
    <property type="protein sequence ID" value="KAF7996527.1"/>
    <property type="molecule type" value="Genomic_DNA"/>
</dbReference>
<dbReference type="InterPro" id="IPR052817">
    <property type="entry name" value="MIT_domain_contain_protein1"/>
</dbReference>
<dbReference type="SUPFAM" id="SSF116846">
    <property type="entry name" value="MIT domain"/>
    <property type="match status" value="1"/>
</dbReference>
<accession>A0A835CUK1</accession>
<dbReference type="Proteomes" id="UP000639338">
    <property type="component" value="Unassembled WGS sequence"/>
</dbReference>
<name>A0A835CUK1_APHGI</name>
<dbReference type="InterPro" id="IPR007330">
    <property type="entry name" value="MIT_dom"/>
</dbReference>
<dbReference type="Pfam" id="PF16565">
    <property type="entry name" value="MIT_C"/>
    <property type="match status" value="1"/>
</dbReference>
<dbReference type="Gene3D" id="3.30.870.30">
    <property type="entry name" value="MITD, C-terminal phospholipase D-like domain"/>
    <property type="match status" value="1"/>
</dbReference>
<dbReference type="AlphaFoldDB" id="A0A835CUK1"/>